<dbReference type="Proteomes" id="UP000239297">
    <property type="component" value="Unassembled WGS sequence"/>
</dbReference>
<comment type="caution">
    <text evidence="1">The sequence shown here is derived from an EMBL/GenBank/DDBJ whole genome shotgun (WGS) entry which is preliminary data.</text>
</comment>
<reference evidence="1 2" key="1">
    <citation type="journal article" date="2014" name="Int. J. Syst. Evol. Microbiol.">
        <title>Arthrobacter pityocampae sp. nov., isolated from Thaumetopoea pityocampa (Lep., Thaumetopoeidae).</title>
        <authorList>
            <person name="Ince I.A."/>
            <person name="Demirbag Z."/>
            <person name="Kati H."/>
        </authorList>
    </citation>
    <scope>NUCLEOTIDE SEQUENCE [LARGE SCALE GENOMIC DNA]</scope>
    <source>
        <strain evidence="1 2">Tp2</strain>
    </source>
</reference>
<dbReference type="GO" id="GO:0000160">
    <property type="term" value="P:phosphorelay signal transduction system"/>
    <property type="evidence" value="ECO:0007669"/>
    <property type="project" value="InterPro"/>
</dbReference>
<gene>
    <name evidence="1" type="ORF">C4K88_10915</name>
</gene>
<dbReference type="Gene3D" id="1.20.120.160">
    <property type="entry name" value="HPT domain"/>
    <property type="match status" value="1"/>
</dbReference>
<dbReference type="EMBL" id="PRKW01000004">
    <property type="protein sequence ID" value="PPB49203.1"/>
    <property type="molecule type" value="Genomic_DNA"/>
</dbReference>
<evidence type="ECO:0000313" key="2">
    <source>
        <dbReference type="Proteomes" id="UP000239297"/>
    </source>
</evidence>
<evidence type="ECO:0000313" key="1">
    <source>
        <dbReference type="EMBL" id="PPB49203.1"/>
    </source>
</evidence>
<protein>
    <recommendedName>
        <fullName evidence="3">HPt domain-containing protein</fullName>
    </recommendedName>
</protein>
<sequence>MDGAARVPDDAAAPLVDPAVLADMTRDFSDPVIVHRFAQDFSATLEGKLDRLELRLAAGDATGAEDAVLSVTTSARMVGAMRLDRAARAIHGMITADDLHGARGGLVMLRVCATDTIGELRAAYPENPEPTTVPS</sequence>
<evidence type="ECO:0008006" key="3">
    <source>
        <dbReference type="Google" id="ProtNLM"/>
    </source>
</evidence>
<dbReference type="InterPro" id="IPR036641">
    <property type="entry name" value="HPT_dom_sf"/>
</dbReference>
<keyword evidence="2" id="KW-1185">Reference proteome</keyword>
<proteinExistence type="predicted"/>
<dbReference type="AlphaFoldDB" id="A0A2S5IXD3"/>
<name>A0A2S5IXD3_9MICC</name>
<accession>A0A2S5IXD3</accession>
<dbReference type="SUPFAM" id="SSF47226">
    <property type="entry name" value="Histidine-containing phosphotransfer domain, HPT domain"/>
    <property type="match status" value="1"/>
</dbReference>
<organism evidence="1 2">
    <name type="scientific">Arthrobacter pityocampae</name>
    <dbReference type="NCBI Taxonomy" id="547334"/>
    <lineage>
        <taxon>Bacteria</taxon>
        <taxon>Bacillati</taxon>
        <taxon>Actinomycetota</taxon>
        <taxon>Actinomycetes</taxon>
        <taxon>Micrococcales</taxon>
        <taxon>Micrococcaceae</taxon>
        <taxon>Arthrobacter</taxon>
    </lineage>
</organism>